<dbReference type="Proteomes" id="UP000230750">
    <property type="component" value="Unassembled WGS sequence"/>
</dbReference>
<evidence type="ECO:0000256" key="9">
    <source>
        <dbReference type="PROSITE-ProRule" id="PRU00282"/>
    </source>
</evidence>
<dbReference type="Pfam" id="PF00153">
    <property type="entry name" value="Mito_carr"/>
    <property type="match status" value="3"/>
</dbReference>
<dbReference type="InterPro" id="IPR023395">
    <property type="entry name" value="MCP_dom_sf"/>
</dbReference>
<accession>A0A2G8LQW4</accession>
<keyword evidence="5" id="KW-0677">Repeat</keyword>
<comment type="caution">
    <text evidence="11">The sequence shown here is derived from an EMBL/GenBank/DDBJ whole genome shotgun (WGS) entry which is preliminary data.</text>
</comment>
<keyword evidence="4 9" id="KW-0812">Transmembrane</keyword>
<dbReference type="InterPro" id="IPR050567">
    <property type="entry name" value="Mitochondrial_Carrier"/>
</dbReference>
<reference evidence="11 12" key="1">
    <citation type="journal article" date="2017" name="PLoS Biol.">
        <title>The sea cucumber genome provides insights into morphological evolution and visceral regeneration.</title>
        <authorList>
            <person name="Zhang X."/>
            <person name="Sun L."/>
            <person name="Yuan J."/>
            <person name="Sun Y."/>
            <person name="Gao Y."/>
            <person name="Zhang L."/>
            <person name="Li S."/>
            <person name="Dai H."/>
            <person name="Hamel J.F."/>
            <person name="Liu C."/>
            <person name="Yu Y."/>
            <person name="Liu S."/>
            <person name="Lin W."/>
            <person name="Guo K."/>
            <person name="Jin S."/>
            <person name="Xu P."/>
            <person name="Storey K.B."/>
            <person name="Huan P."/>
            <person name="Zhang T."/>
            <person name="Zhou Y."/>
            <person name="Zhang J."/>
            <person name="Lin C."/>
            <person name="Li X."/>
            <person name="Xing L."/>
            <person name="Huo D."/>
            <person name="Sun M."/>
            <person name="Wang L."/>
            <person name="Mercier A."/>
            <person name="Li F."/>
            <person name="Yang H."/>
            <person name="Xiang J."/>
        </authorList>
    </citation>
    <scope>NUCLEOTIDE SEQUENCE [LARGE SCALE GENOMIC DNA]</scope>
    <source>
        <strain evidence="11">Shaxun</strain>
        <tissue evidence="11">Muscle</tissue>
    </source>
</reference>
<evidence type="ECO:0000256" key="1">
    <source>
        <dbReference type="ARBA" id="ARBA00004225"/>
    </source>
</evidence>
<dbReference type="AlphaFoldDB" id="A0A2G8LQW4"/>
<protein>
    <submittedName>
        <fullName evidence="11">Putative mitochondrial basic amino acids transporter isoform X1</fullName>
    </submittedName>
</protein>
<evidence type="ECO:0000256" key="3">
    <source>
        <dbReference type="ARBA" id="ARBA00022448"/>
    </source>
</evidence>
<evidence type="ECO:0000256" key="4">
    <source>
        <dbReference type="ARBA" id="ARBA00022692"/>
    </source>
</evidence>
<evidence type="ECO:0000256" key="8">
    <source>
        <dbReference type="ARBA" id="ARBA00023136"/>
    </source>
</evidence>
<comment type="subcellular location">
    <subcellularLocation>
        <location evidence="1">Mitochondrion membrane</location>
        <topology evidence="1">Multi-pass membrane protein</topology>
    </subcellularLocation>
</comment>
<dbReference type="Gene3D" id="1.50.40.10">
    <property type="entry name" value="Mitochondrial carrier domain"/>
    <property type="match status" value="1"/>
</dbReference>
<evidence type="ECO:0000256" key="10">
    <source>
        <dbReference type="RuleBase" id="RU000488"/>
    </source>
</evidence>
<comment type="similarity">
    <text evidence="2 10">Belongs to the mitochondrial carrier (TC 2.A.29) family.</text>
</comment>
<keyword evidence="7" id="KW-0496">Mitochondrion</keyword>
<name>A0A2G8LQW4_STIJA</name>
<evidence type="ECO:0000256" key="2">
    <source>
        <dbReference type="ARBA" id="ARBA00006375"/>
    </source>
</evidence>
<dbReference type="OrthoDB" id="193856at2759"/>
<gene>
    <name evidence="11" type="ORF">BSL78_00435</name>
</gene>
<evidence type="ECO:0000313" key="12">
    <source>
        <dbReference type="Proteomes" id="UP000230750"/>
    </source>
</evidence>
<feature type="repeat" description="Solcar" evidence="9">
    <location>
        <begin position="213"/>
        <end position="301"/>
    </location>
</feature>
<evidence type="ECO:0000256" key="7">
    <source>
        <dbReference type="ARBA" id="ARBA00023128"/>
    </source>
</evidence>
<evidence type="ECO:0000313" key="11">
    <source>
        <dbReference type="EMBL" id="PIK62643.1"/>
    </source>
</evidence>
<dbReference type="SUPFAM" id="SSF103506">
    <property type="entry name" value="Mitochondrial carrier"/>
    <property type="match status" value="1"/>
</dbReference>
<feature type="repeat" description="Solcar" evidence="9">
    <location>
        <begin position="21"/>
        <end position="106"/>
    </location>
</feature>
<dbReference type="EMBL" id="MRZV01000008">
    <property type="protein sequence ID" value="PIK62643.1"/>
    <property type="molecule type" value="Genomic_DNA"/>
</dbReference>
<keyword evidence="8 9" id="KW-0472">Membrane</keyword>
<feature type="repeat" description="Solcar" evidence="9">
    <location>
        <begin position="110"/>
        <end position="204"/>
    </location>
</feature>
<dbReference type="InterPro" id="IPR018108">
    <property type="entry name" value="MCP_transmembrane"/>
</dbReference>
<keyword evidence="6" id="KW-1133">Transmembrane helix</keyword>
<evidence type="ECO:0000256" key="5">
    <source>
        <dbReference type="ARBA" id="ARBA00022737"/>
    </source>
</evidence>
<dbReference type="GO" id="GO:0005289">
    <property type="term" value="F:high-affinity L-arginine transmembrane transporter activity"/>
    <property type="evidence" value="ECO:0007669"/>
    <property type="project" value="TreeGrafter"/>
</dbReference>
<keyword evidence="12" id="KW-1185">Reference proteome</keyword>
<organism evidence="11 12">
    <name type="scientific">Stichopus japonicus</name>
    <name type="common">Sea cucumber</name>
    <dbReference type="NCBI Taxonomy" id="307972"/>
    <lineage>
        <taxon>Eukaryota</taxon>
        <taxon>Metazoa</taxon>
        <taxon>Echinodermata</taxon>
        <taxon>Eleutherozoa</taxon>
        <taxon>Echinozoa</taxon>
        <taxon>Holothuroidea</taxon>
        <taxon>Aspidochirotacea</taxon>
        <taxon>Aspidochirotida</taxon>
        <taxon>Stichopodidae</taxon>
        <taxon>Apostichopus</taxon>
    </lineage>
</organism>
<dbReference type="GO" id="GO:0031966">
    <property type="term" value="C:mitochondrial membrane"/>
    <property type="evidence" value="ECO:0007669"/>
    <property type="project" value="UniProtKB-SubCell"/>
</dbReference>
<proteinExistence type="inferred from homology"/>
<dbReference type="GO" id="GO:1990575">
    <property type="term" value="P:mitochondrial L-ornithine transmembrane transport"/>
    <property type="evidence" value="ECO:0007669"/>
    <property type="project" value="TreeGrafter"/>
</dbReference>
<dbReference type="PANTHER" id="PTHR45624:SF61">
    <property type="entry name" value="MITOCHONDRIAL BASIC AMINO ACIDS TRANSPORTER"/>
    <property type="match status" value="1"/>
</dbReference>
<dbReference type="PANTHER" id="PTHR45624">
    <property type="entry name" value="MITOCHONDRIAL BASIC AMINO ACIDS TRANSPORTER-RELATED"/>
    <property type="match status" value="1"/>
</dbReference>
<evidence type="ECO:0000256" key="6">
    <source>
        <dbReference type="ARBA" id="ARBA00022989"/>
    </source>
</evidence>
<dbReference type="PROSITE" id="PS50920">
    <property type="entry name" value="SOLCAR"/>
    <property type="match status" value="3"/>
</dbReference>
<keyword evidence="3 10" id="KW-0813">Transport</keyword>
<sequence length="306" mass="32952">MRTITHPPTLPFVNIPALRFHNACSILVQDNLASGRSWVRTLAGHKVRIQMQSKKAPRYHGNLHCLVMIMKQESPASIYKGLAFPALTTSSLNALVFGAYGPCIRRLDSSKLSHHFLAGSAAGLVQSPLCCVVELSKIRVQMQGVGEKTDTSSVRVYRGSISAVLKIFRSEGLAGCSKGLILVTARDVPGFGVYFASYAGLCNVLGKTPSEDLSFMPLMVAGGLSGVLSWGSVYALDVVKTRFQADGIGGNRKYSNYSDVVREIYTQNGMRGFFAGLSVTLIRAFPANAALFGAATLTHRLLGSQF</sequence>